<organism evidence="3 4">
    <name type="scientific">Pseudolabrys taiwanensis</name>
    <dbReference type="NCBI Taxonomy" id="331696"/>
    <lineage>
        <taxon>Bacteria</taxon>
        <taxon>Pseudomonadati</taxon>
        <taxon>Pseudomonadota</taxon>
        <taxon>Alphaproteobacteria</taxon>
        <taxon>Hyphomicrobiales</taxon>
        <taxon>Xanthobacteraceae</taxon>
        <taxon>Pseudolabrys</taxon>
    </lineage>
</organism>
<dbReference type="RefSeq" id="WP_115688003.1">
    <property type="nucleotide sequence ID" value="NZ_CP031417.1"/>
</dbReference>
<reference evidence="3 4" key="1">
    <citation type="submission" date="2018-07" db="EMBL/GenBank/DDBJ databases">
        <authorList>
            <person name="Quirk P.G."/>
            <person name="Krulwich T.A."/>
        </authorList>
    </citation>
    <scope>NUCLEOTIDE SEQUENCE [LARGE SCALE GENOMIC DNA]</scope>
    <source>
        <strain evidence="3 4">CC-BB4</strain>
    </source>
</reference>
<dbReference type="Gene3D" id="3.40.190.10">
    <property type="entry name" value="Periplasmic binding protein-like II"/>
    <property type="match status" value="2"/>
</dbReference>
<gene>
    <name evidence="3" type="ORF">DW352_01905</name>
</gene>
<sequence>MKSFKHILGAMVALSIGTVAHAQTPVKFSLDWKYEGTQAPFLLALDKGYFKAEGLDVTVDTSGGSVEPINRIASGTYDMAFADINSMIKFRDQNPQIALKAVYMVYNSPPFAIVGRKSKGISDPKSLEGKKLGAPAPDGAYAQWPIFVAANKIDASKVTIMNIGFPVREPMLVAGDVDAITGFSFSSYINVKYSGIPQDDIVTLLMSNYGLKLYGNAVMVNPKFAAEKPEAVKAFLRAFNKALKDTAKDPAEAIASVLKRNEVAKKDVELDRLQIALRDNIITPEVKTNGLGGVDMDRMSAAIDQIAVTYKFKGDKPKPADVFDASFLPTPAERKVQ</sequence>
<dbReference type="PANTHER" id="PTHR31528:SF15">
    <property type="entry name" value="RIBOFLAVIN-BINDING PROTEIN RIBY"/>
    <property type="match status" value="1"/>
</dbReference>
<dbReference type="EMBL" id="CP031417">
    <property type="protein sequence ID" value="AXK79376.1"/>
    <property type="molecule type" value="Genomic_DNA"/>
</dbReference>
<dbReference type="AlphaFoldDB" id="A0A345ZR29"/>
<evidence type="ECO:0000259" key="2">
    <source>
        <dbReference type="Pfam" id="PF09084"/>
    </source>
</evidence>
<evidence type="ECO:0000313" key="3">
    <source>
        <dbReference type="EMBL" id="AXK79376.1"/>
    </source>
</evidence>
<dbReference type="KEGG" id="ptaw:DW352_01905"/>
<feature type="chain" id="PRO_5017062803" evidence="1">
    <location>
        <begin position="23"/>
        <end position="337"/>
    </location>
</feature>
<evidence type="ECO:0000313" key="4">
    <source>
        <dbReference type="Proteomes" id="UP000254889"/>
    </source>
</evidence>
<accession>A0A345ZR29</accession>
<evidence type="ECO:0000256" key="1">
    <source>
        <dbReference type="SAM" id="SignalP"/>
    </source>
</evidence>
<keyword evidence="4" id="KW-1185">Reference proteome</keyword>
<dbReference type="InterPro" id="IPR015168">
    <property type="entry name" value="SsuA/THI5"/>
</dbReference>
<feature type="domain" description="SsuA/THI5-like" evidence="2">
    <location>
        <begin position="39"/>
        <end position="253"/>
    </location>
</feature>
<dbReference type="Proteomes" id="UP000254889">
    <property type="component" value="Chromosome"/>
</dbReference>
<keyword evidence="1" id="KW-0732">Signal</keyword>
<dbReference type="OrthoDB" id="9815602at2"/>
<feature type="signal peptide" evidence="1">
    <location>
        <begin position="1"/>
        <end position="22"/>
    </location>
</feature>
<dbReference type="SUPFAM" id="SSF53850">
    <property type="entry name" value="Periplasmic binding protein-like II"/>
    <property type="match status" value="1"/>
</dbReference>
<dbReference type="GO" id="GO:0009228">
    <property type="term" value="P:thiamine biosynthetic process"/>
    <property type="evidence" value="ECO:0007669"/>
    <property type="project" value="InterPro"/>
</dbReference>
<protein>
    <submittedName>
        <fullName evidence="3">ABC transporter substrate-binding protein</fullName>
    </submittedName>
</protein>
<dbReference type="InterPro" id="IPR027939">
    <property type="entry name" value="NMT1/THI5"/>
</dbReference>
<dbReference type="Pfam" id="PF09084">
    <property type="entry name" value="NMT1"/>
    <property type="match status" value="1"/>
</dbReference>
<name>A0A345ZR29_9HYPH</name>
<proteinExistence type="predicted"/>
<dbReference type="PANTHER" id="PTHR31528">
    <property type="entry name" value="4-AMINO-5-HYDROXYMETHYL-2-METHYLPYRIMIDINE PHOSPHATE SYNTHASE THI11-RELATED"/>
    <property type="match status" value="1"/>
</dbReference>